<protein>
    <submittedName>
        <fullName evidence="1">Uncharacterized protein</fullName>
    </submittedName>
</protein>
<accession>A0A928UWB3</accession>
<evidence type="ECO:0000313" key="2">
    <source>
        <dbReference type="Proteomes" id="UP000616201"/>
    </source>
</evidence>
<sequence length="102" mass="11726">MITNQHEAMIQGDFEKYMHHLREQKHNFDFEAFGAFATSLLNFYVGSSSITLSEKPDASLYLIKLYNLGIGNIIDQEDIQILSKLITEDVTLDYSVLKPIFH</sequence>
<dbReference type="EMBL" id="PRDK01000001">
    <property type="protein sequence ID" value="MBE8712490.1"/>
    <property type="molecule type" value="Genomic_DNA"/>
</dbReference>
<evidence type="ECO:0000313" key="1">
    <source>
        <dbReference type="EMBL" id="MBE8712490.1"/>
    </source>
</evidence>
<proteinExistence type="predicted"/>
<name>A0A928UWB3_9SPHI</name>
<reference evidence="1" key="1">
    <citation type="submission" date="2018-02" db="EMBL/GenBank/DDBJ databases">
        <authorList>
            <person name="Vasarhelyi B.M."/>
            <person name="Deshmukh S."/>
            <person name="Balint B."/>
            <person name="Kukolya J."/>
        </authorList>
    </citation>
    <scope>NUCLEOTIDE SEQUENCE</scope>
    <source>
        <strain evidence="1">KB22</strain>
    </source>
</reference>
<comment type="caution">
    <text evidence="1">The sequence shown here is derived from an EMBL/GenBank/DDBJ whole genome shotgun (WGS) entry which is preliminary data.</text>
</comment>
<dbReference type="RefSeq" id="WP_196934823.1">
    <property type="nucleotide sequence ID" value="NZ_MU158698.1"/>
</dbReference>
<dbReference type="AlphaFoldDB" id="A0A928UWB3"/>
<dbReference type="Proteomes" id="UP000616201">
    <property type="component" value="Unassembled WGS sequence"/>
</dbReference>
<gene>
    <name evidence="1" type="ORF">C4F49_02195</name>
</gene>
<organism evidence="1 2">
    <name type="scientific">Sphingobacterium hungaricum</name>
    <dbReference type="NCBI Taxonomy" id="2082723"/>
    <lineage>
        <taxon>Bacteria</taxon>
        <taxon>Pseudomonadati</taxon>
        <taxon>Bacteroidota</taxon>
        <taxon>Sphingobacteriia</taxon>
        <taxon>Sphingobacteriales</taxon>
        <taxon>Sphingobacteriaceae</taxon>
        <taxon>Sphingobacterium</taxon>
    </lineage>
</organism>
<keyword evidence="2" id="KW-1185">Reference proteome</keyword>